<comment type="similarity">
    <text evidence="1">Belongs to the heat shock protein 90 family.</text>
</comment>
<keyword evidence="8" id="KW-1185">Reference proteome</keyword>
<feature type="domain" description="HD-CE" evidence="6">
    <location>
        <begin position="54"/>
        <end position="316"/>
    </location>
</feature>
<feature type="compositionally biased region" description="Polar residues" evidence="5">
    <location>
        <begin position="618"/>
        <end position="627"/>
    </location>
</feature>
<evidence type="ECO:0000259" key="6">
    <source>
        <dbReference type="Pfam" id="PF24391"/>
    </source>
</evidence>
<dbReference type="Pfam" id="PF24391">
    <property type="entry name" value="HD-CE"/>
    <property type="match status" value="1"/>
</dbReference>
<reference evidence="7 8" key="1">
    <citation type="submission" date="2020-02" db="EMBL/GenBank/DDBJ databases">
        <authorList>
            <person name="Dziuba M."/>
            <person name="Kuznetsov B."/>
            <person name="Mardanov A."/>
            <person name="Ravin N."/>
            <person name="Grouzdev D."/>
        </authorList>
    </citation>
    <scope>NUCLEOTIDE SEQUENCE [LARGE SCALE GENOMIC DNA]</scope>
    <source>
        <strain evidence="7 8">SpK</strain>
    </source>
</reference>
<evidence type="ECO:0000256" key="1">
    <source>
        <dbReference type="ARBA" id="ARBA00008239"/>
    </source>
</evidence>
<sequence>MGDEAWKQSRLWREIETRRAAGDPAAEKVATFVEGSLPDIVNILNSGGTPHGLSDFTLHDADHSARVVKWMERLPPEETFSRLSVHELGLLLLSAHLHDIGMSPSIGLVWRHFNYLLNGETGDNRISDTDAAAMSGWLAEFDPNYTIPLTPDQLQEHDQVTDCAAYLTAYYCRHRHNDWSGDWITRHLTGNQPYAAWNTDLIALCQSHHWSRDDLDKLVFRHVPGTSEPVNLRYLSMLLRVADVIEVDPERVPECIREHREVSRTSMDYWLKDLWPAVNIEQTQGGRIIRFEATPPRARLHHALEQTAAQIDAELALARTLADEGWFAKGNIGETERCKWDLPYRVHSLIEALPDTYEYINGSFRPNTRKVLELLSGTNLYGDRFAAVRELIQNAFDAVRWCVADRLLKEHERDPALDPESARLRFGDTHRVSLRLEQDREKRWWLECRDDGRGMTKRVIETQVLVSGNSQRGELKMLEARCQKAGFSSEVTAQFGIGMLSYFMLADRVEIVTKRRGGDPAAKGGGWRFETDGIGTFGELRKDPHCDEGTSIRLRLKDRDVTTLSAAIRDALIQEVVFSPCHLDYTGTGGDRLSMAPGWTRTLSHYVPDLVGKIDTHSPPSSNFISNEHSRKKQQEEERVERWHAEDCRHVALFHEEKDLLRTAAGTIVGRYRILMPYFQFPDGASLVSLHLRDTDFAVSTLKDHAQFCWKGIAFQAKPHPDATDDLPQRGGYGRLIEIDLTTNNGNKVMVDRNTVLLSRETIRCLAPILARYGDLTEQLFQSAIQGRKYHEISRVLLKERGFRSPFVQALPPGDHWPHYRKGKVCFDTLPFPVKPQGHWRTLQWCGQDLTSTTHASDFPRAWASGYPPSRLLAVVIGEQITSVIPLWESLPLNHSPLNAVPFPPEWNDVITVTGSEEYLNVNHPLVQALPPDIDATIQPWLATRQDAQTVTTLLNSPDAAIAVFLCWLAADGGDSFRSLLRDAPHDIAEKWWNLVSKGGTIPLRFAFSDGNAYELGRDGRWIERGKLPVPQATEWRASVVHPE</sequence>
<dbReference type="EMBL" id="JAAIYP010000035">
    <property type="protein sequence ID" value="NFV80275.1"/>
    <property type="molecule type" value="Genomic_DNA"/>
</dbReference>
<dbReference type="GO" id="GO:0140662">
    <property type="term" value="F:ATP-dependent protein folding chaperone"/>
    <property type="evidence" value="ECO:0007669"/>
    <property type="project" value="InterPro"/>
</dbReference>
<evidence type="ECO:0000256" key="5">
    <source>
        <dbReference type="SAM" id="MobiDB-lite"/>
    </source>
</evidence>
<dbReference type="InterPro" id="IPR001404">
    <property type="entry name" value="Hsp90_fam"/>
</dbReference>
<dbReference type="RefSeq" id="WP_163678178.1">
    <property type="nucleotide sequence ID" value="NZ_JAAIYP010000035.1"/>
</dbReference>
<gene>
    <name evidence="7" type="ORF">G4223_09140</name>
</gene>
<keyword evidence="2" id="KW-0547">Nucleotide-binding</keyword>
<dbReference type="InterPro" id="IPR036890">
    <property type="entry name" value="HATPase_C_sf"/>
</dbReference>
<feature type="region of interest" description="Disordered" evidence="5">
    <location>
        <begin position="617"/>
        <end position="638"/>
    </location>
</feature>
<evidence type="ECO:0000313" key="8">
    <source>
        <dbReference type="Proteomes" id="UP000480684"/>
    </source>
</evidence>
<protein>
    <recommendedName>
        <fullName evidence="6">HD-CE domain-containing protein</fullName>
    </recommendedName>
</protein>
<evidence type="ECO:0000256" key="2">
    <source>
        <dbReference type="ARBA" id="ARBA00022741"/>
    </source>
</evidence>
<organism evidence="7 8">
    <name type="scientific">Magnetospirillum aberrantis SpK</name>
    <dbReference type="NCBI Taxonomy" id="908842"/>
    <lineage>
        <taxon>Bacteria</taxon>
        <taxon>Pseudomonadati</taxon>
        <taxon>Pseudomonadota</taxon>
        <taxon>Alphaproteobacteria</taxon>
        <taxon>Rhodospirillales</taxon>
        <taxon>Rhodospirillaceae</taxon>
        <taxon>Magnetospirillum</taxon>
    </lineage>
</organism>
<dbReference type="Gene3D" id="3.30.565.10">
    <property type="entry name" value="Histidine kinase-like ATPase, C-terminal domain"/>
    <property type="match status" value="1"/>
</dbReference>
<proteinExistence type="inferred from homology"/>
<dbReference type="GO" id="GO:0016887">
    <property type="term" value="F:ATP hydrolysis activity"/>
    <property type="evidence" value="ECO:0007669"/>
    <property type="project" value="InterPro"/>
</dbReference>
<keyword evidence="4" id="KW-0143">Chaperone</keyword>
<name>A0A7C9UYZ5_9PROT</name>
<dbReference type="AlphaFoldDB" id="A0A7C9UYZ5"/>
<accession>A0A7C9UYZ5</accession>
<dbReference type="SUPFAM" id="SSF55874">
    <property type="entry name" value="ATPase domain of HSP90 chaperone/DNA topoisomerase II/histidine kinase"/>
    <property type="match status" value="1"/>
</dbReference>
<keyword evidence="3" id="KW-0067">ATP-binding</keyword>
<dbReference type="SUPFAM" id="SSF109604">
    <property type="entry name" value="HD-domain/PDEase-like"/>
    <property type="match status" value="1"/>
</dbReference>
<dbReference type="PANTHER" id="PTHR11528">
    <property type="entry name" value="HEAT SHOCK PROTEIN 90 FAMILY MEMBER"/>
    <property type="match status" value="1"/>
</dbReference>
<evidence type="ECO:0000313" key="7">
    <source>
        <dbReference type="EMBL" id="NFV80275.1"/>
    </source>
</evidence>
<dbReference type="Proteomes" id="UP000480684">
    <property type="component" value="Unassembled WGS sequence"/>
</dbReference>
<dbReference type="GO" id="GO:0051082">
    <property type="term" value="F:unfolded protein binding"/>
    <property type="evidence" value="ECO:0007669"/>
    <property type="project" value="InterPro"/>
</dbReference>
<dbReference type="InterPro" id="IPR056471">
    <property type="entry name" value="HD-CE"/>
</dbReference>
<comment type="caution">
    <text evidence="7">The sequence shown here is derived from an EMBL/GenBank/DDBJ whole genome shotgun (WGS) entry which is preliminary data.</text>
</comment>
<evidence type="ECO:0000256" key="4">
    <source>
        <dbReference type="ARBA" id="ARBA00023186"/>
    </source>
</evidence>
<dbReference type="GO" id="GO:0005524">
    <property type="term" value="F:ATP binding"/>
    <property type="evidence" value="ECO:0007669"/>
    <property type="project" value="UniProtKB-KW"/>
</dbReference>
<evidence type="ECO:0000256" key="3">
    <source>
        <dbReference type="ARBA" id="ARBA00022840"/>
    </source>
</evidence>